<evidence type="ECO:0000256" key="2">
    <source>
        <dbReference type="ARBA" id="ARBA00022692"/>
    </source>
</evidence>
<evidence type="ECO:0000256" key="3">
    <source>
        <dbReference type="ARBA" id="ARBA00022989"/>
    </source>
</evidence>
<comment type="subcellular location">
    <subcellularLocation>
        <location evidence="1">Endomembrane system</location>
        <topology evidence="1">Multi-pass membrane protein</topology>
    </subcellularLocation>
</comment>
<sequence length="139" mass="15903">MKRNHLQKRRQPARKGFVDKLPTTLADISYYASYYQENALVNKVLKYCRLIGRFGTGQVLTLYYMLQAGEITMKEKLLLAGALGYFLLPFDLIPDIALPLIGFTDDLAVTSIVLRILHRRITPAIREKARLRAATIFED</sequence>
<dbReference type="AlphaFoldDB" id="A0A0E2M4S8"/>
<proteinExistence type="predicted"/>
<keyword evidence="4" id="KW-0472">Membrane</keyword>
<evidence type="ECO:0000256" key="4">
    <source>
        <dbReference type="ARBA" id="ARBA00023136"/>
    </source>
</evidence>
<organism evidence="6 7">
    <name type="scientific">Porphyromonas gingivalis F0570</name>
    <dbReference type="NCBI Taxonomy" id="1227271"/>
    <lineage>
        <taxon>Bacteria</taxon>
        <taxon>Pseudomonadati</taxon>
        <taxon>Bacteroidota</taxon>
        <taxon>Bacteroidia</taxon>
        <taxon>Bacteroidales</taxon>
        <taxon>Porphyromonadaceae</taxon>
        <taxon>Porphyromonas</taxon>
    </lineage>
</organism>
<dbReference type="GO" id="GO:0012505">
    <property type="term" value="C:endomembrane system"/>
    <property type="evidence" value="ECO:0007669"/>
    <property type="project" value="UniProtKB-SubCell"/>
</dbReference>
<keyword evidence="3" id="KW-1133">Transmembrane helix</keyword>
<dbReference type="GeneID" id="29256902"/>
<evidence type="ECO:0000313" key="7">
    <source>
        <dbReference type="Proteomes" id="UP000016630"/>
    </source>
</evidence>
<dbReference type="Proteomes" id="UP000016630">
    <property type="component" value="Unassembled WGS sequence"/>
</dbReference>
<comment type="caution">
    <text evidence="6">The sequence shown here is derived from an EMBL/GenBank/DDBJ whole genome shotgun (WGS) entry which is preliminary data.</text>
</comment>
<gene>
    <name evidence="6" type="ORF">HMPREF1555_01411</name>
</gene>
<evidence type="ECO:0000313" key="6">
    <source>
        <dbReference type="EMBL" id="ERJ65470.1"/>
    </source>
</evidence>
<dbReference type="InterPro" id="IPR010652">
    <property type="entry name" value="DUF1232"/>
</dbReference>
<dbReference type="Pfam" id="PF06803">
    <property type="entry name" value="DUF1232"/>
    <property type="match status" value="1"/>
</dbReference>
<dbReference type="RefSeq" id="WP_012458498.1">
    <property type="nucleotide sequence ID" value="NZ_KI259193.1"/>
</dbReference>
<evidence type="ECO:0000259" key="5">
    <source>
        <dbReference type="Pfam" id="PF06803"/>
    </source>
</evidence>
<dbReference type="HOGENOM" id="CLU_133088_0_1_10"/>
<name>A0A0E2M4S8_PORGN</name>
<evidence type="ECO:0000256" key="1">
    <source>
        <dbReference type="ARBA" id="ARBA00004127"/>
    </source>
</evidence>
<dbReference type="EMBL" id="AWUW01000102">
    <property type="protein sequence ID" value="ERJ65470.1"/>
    <property type="molecule type" value="Genomic_DNA"/>
</dbReference>
<feature type="domain" description="DUF1232" evidence="5">
    <location>
        <begin position="76"/>
        <end position="110"/>
    </location>
</feature>
<protein>
    <recommendedName>
        <fullName evidence="5">DUF1232 domain-containing protein</fullName>
    </recommendedName>
</protein>
<accession>A0A0E2M4S8</accession>
<keyword evidence="2" id="KW-0812">Transmembrane</keyword>
<dbReference type="PATRIC" id="fig|1227271.3.peg.1239"/>
<reference evidence="6 7" key="1">
    <citation type="submission" date="2013-06" db="EMBL/GenBank/DDBJ databases">
        <authorList>
            <person name="Weinstock G."/>
            <person name="Sodergren E."/>
            <person name="Lobos E.A."/>
            <person name="Fulton L."/>
            <person name="Fulton R."/>
            <person name="Courtney L."/>
            <person name="Fronick C."/>
            <person name="O'Laughlin M."/>
            <person name="Godfrey J."/>
            <person name="Wilson R.M."/>
            <person name="Miner T."/>
            <person name="Farmer C."/>
            <person name="Delehaunty K."/>
            <person name="Cordes M."/>
            <person name="Minx P."/>
            <person name="Tomlinson C."/>
            <person name="Chen J."/>
            <person name="Wollam A."/>
            <person name="Pepin K.H."/>
            <person name="Bhonagiri V."/>
            <person name="Zhang X."/>
            <person name="Warren W."/>
            <person name="Mitreva M."/>
            <person name="Mardis E.R."/>
            <person name="Wilson R.K."/>
        </authorList>
    </citation>
    <scope>NUCLEOTIDE SEQUENCE [LARGE SCALE GENOMIC DNA]</scope>
    <source>
        <strain evidence="6 7">F0570</strain>
    </source>
</reference>